<reference evidence="2 3" key="1">
    <citation type="submission" date="2018-05" db="EMBL/GenBank/DDBJ databases">
        <title>Rhodoferax soyangensis sp.nov., isolated from an oligotrophic freshwater lake.</title>
        <authorList>
            <person name="Park M."/>
        </authorList>
    </citation>
    <scope>NUCLEOTIDE SEQUENCE [LARGE SCALE GENOMIC DNA]</scope>
    <source>
        <strain evidence="2 3">IMCC26218</strain>
    </source>
</reference>
<comment type="caution">
    <text evidence="2">The sequence shown here is derived from an EMBL/GenBank/DDBJ whole genome shotgun (WGS) entry which is preliminary data.</text>
</comment>
<feature type="domain" description="ISXO2-like transposase" evidence="1">
    <location>
        <begin position="147"/>
        <end position="330"/>
    </location>
</feature>
<dbReference type="InterPro" id="IPR024442">
    <property type="entry name" value="Transposase_Zn_ribbon"/>
</dbReference>
<dbReference type="PANTHER" id="PTHR47163">
    <property type="entry name" value="DDE_TNP_IS1595 DOMAIN-CONTAINING PROTEIN"/>
    <property type="match status" value="1"/>
</dbReference>
<proteinExistence type="predicted"/>
<name>A0A3E1R7W9_9BURK</name>
<dbReference type="InterPro" id="IPR024445">
    <property type="entry name" value="Tnp_ISXO2-like"/>
</dbReference>
<sequence>MQHNVQGEPRGQHFLLSKEVRDFTLWDIAQMSEEECFWKFVELRWGNIEKVVCPDCGTIDRPYARLKRGQLRCRSCHHHFSPMVNSPFADRKMEFKKLMMAFSLYTASAKGVPALFMSRLLDMQDKTATALTGKLREVLLTERDDEILTGVIEVDGGYFCGKPRKANVRLKSTPADKQAAIQARLNGDPFPNRKPRNKQEAKNWAKRMKLRRVVMVLREIHPEKGNGAVKTRVAIAYSENADVAAKLARQLVEEKSTIMTDENAAYTVLSTWYDHRSVQHAFQYVDPDGVNENQAESFFTRMRRAEYGTFHGYRPKYLMDYAQEFAWREDMRRTTEHEKLKDLMGRLFNTGLSKWWRGYWQGINRAGEYEVVT</sequence>
<dbReference type="Proteomes" id="UP000260665">
    <property type="component" value="Unassembled WGS sequence"/>
</dbReference>
<dbReference type="InterPro" id="IPR053164">
    <property type="entry name" value="IS1016-like_transposase"/>
</dbReference>
<dbReference type="AlphaFoldDB" id="A0A3E1R7W9"/>
<gene>
    <name evidence="2" type="ORF">DIC66_19145</name>
</gene>
<dbReference type="NCBIfam" id="NF033547">
    <property type="entry name" value="transpos_IS1595"/>
    <property type="match status" value="1"/>
</dbReference>
<dbReference type="Pfam" id="PF12760">
    <property type="entry name" value="Zn_ribbon_IS1595"/>
    <property type="match status" value="1"/>
</dbReference>
<accession>A0A3E1R7W9</accession>
<dbReference type="OrthoDB" id="5365332at2"/>
<evidence type="ECO:0000259" key="1">
    <source>
        <dbReference type="SMART" id="SM01126"/>
    </source>
</evidence>
<evidence type="ECO:0000313" key="2">
    <source>
        <dbReference type="EMBL" id="RFO95343.1"/>
    </source>
</evidence>
<dbReference type="PANTHER" id="PTHR47163:SF2">
    <property type="entry name" value="SI:DKEY-17M8.2"/>
    <property type="match status" value="1"/>
</dbReference>
<dbReference type="Pfam" id="PF12762">
    <property type="entry name" value="DDE_Tnp_IS1595"/>
    <property type="match status" value="1"/>
</dbReference>
<organism evidence="2 3">
    <name type="scientific">Rhodoferax lacus</name>
    <dbReference type="NCBI Taxonomy" id="2184758"/>
    <lineage>
        <taxon>Bacteria</taxon>
        <taxon>Pseudomonadati</taxon>
        <taxon>Pseudomonadota</taxon>
        <taxon>Betaproteobacteria</taxon>
        <taxon>Burkholderiales</taxon>
        <taxon>Comamonadaceae</taxon>
        <taxon>Rhodoferax</taxon>
    </lineage>
</organism>
<dbReference type="RefSeq" id="WP_117179782.1">
    <property type="nucleotide sequence ID" value="NZ_QFZK01000018.1"/>
</dbReference>
<dbReference type="EMBL" id="QFZK01000018">
    <property type="protein sequence ID" value="RFO95343.1"/>
    <property type="molecule type" value="Genomic_DNA"/>
</dbReference>
<dbReference type="SMART" id="SM01126">
    <property type="entry name" value="DDE_Tnp_IS1595"/>
    <property type="match status" value="1"/>
</dbReference>
<protein>
    <submittedName>
        <fullName evidence="2">IS1595 family transposase</fullName>
    </submittedName>
</protein>
<evidence type="ECO:0000313" key="3">
    <source>
        <dbReference type="Proteomes" id="UP000260665"/>
    </source>
</evidence>
<keyword evidence="3" id="KW-1185">Reference proteome</keyword>